<evidence type="ECO:0000313" key="4">
    <source>
        <dbReference type="Proteomes" id="UP000199163"/>
    </source>
</evidence>
<gene>
    <name evidence="3" type="ORF">SAMN05192534_1376</name>
</gene>
<dbReference type="AlphaFoldDB" id="A0A1G8JT75"/>
<dbReference type="InterPro" id="IPR004163">
    <property type="entry name" value="CoA_transf_BS"/>
</dbReference>
<comment type="similarity">
    <text evidence="1">Belongs to the 3-oxoacid CoA-transferase subunit A family.</text>
</comment>
<dbReference type="STRING" id="568899.SAMN05192534_1376"/>
<dbReference type="SMART" id="SM00882">
    <property type="entry name" value="CoA_trans"/>
    <property type="match status" value="1"/>
</dbReference>
<protein>
    <submittedName>
        <fullName evidence="3">3-oxoacid CoA-transferase subunit A</fullName>
    </submittedName>
</protein>
<dbReference type="OrthoDB" id="9777193at2"/>
<proteinExistence type="inferred from homology"/>
<dbReference type="NCBIfam" id="TIGR02429">
    <property type="entry name" value="pcaI_scoA_fam"/>
    <property type="match status" value="1"/>
</dbReference>
<dbReference type="EMBL" id="FNDK01000037">
    <property type="protein sequence ID" value="SDI34402.1"/>
    <property type="molecule type" value="Genomic_DNA"/>
</dbReference>
<keyword evidence="4" id="KW-1185">Reference proteome</keyword>
<dbReference type="Pfam" id="PF01144">
    <property type="entry name" value="CoA_trans"/>
    <property type="match status" value="1"/>
</dbReference>
<keyword evidence="2 3" id="KW-0808">Transferase</keyword>
<dbReference type="GO" id="GO:0008410">
    <property type="term" value="F:CoA-transferase activity"/>
    <property type="evidence" value="ECO:0007669"/>
    <property type="project" value="InterPro"/>
</dbReference>
<evidence type="ECO:0000256" key="2">
    <source>
        <dbReference type="ARBA" id="ARBA00022679"/>
    </source>
</evidence>
<reference evidence="3 4" key="1">
    <citation type="submission" date="2016-10" db="EMBL/GenBank/DDBJ databases">
        <authorList>
            <person name="de Groot N.N."/>
        </authorList>
    </citation>
    <scope>NUCLEOTIDE SEQUENCE [LARGE SCALE GENOMIC DNA]</scope>
    <source>
        <strain evidence="3 4">DSM 21632</strain>
    </source>
</reference>
<dbReference type="InterPro" id="IPR004165">
    <property type="entry name" value="CoA_trans_fam_I"/>
</dbReference>
<sequence>MTKLATSFKESVRKIKDGDTVIAGGFGLSGIPENAIMALAEQGTKDLTIVSNNCGVDDWGLGLLLQNRQIKKMIASYVGENKTLESQYLNGELEVELVPQGTLAERIRAGGAGIPGFYTPTGVGTPIAEGKEYKEFNGKTCLLEEAIVGDVALVKAWKGDTYGNLIYRRTARNFNPLVAAAGKYTIAEVEEVVEVGDLDPNYIHTPSIYVQDLLKGETYEKRIEKLTVREA</sequence>
<dbReference type="PROSITE" id="PS01273">
    <property type="entry name" value="COA_TRANSF_1"/>
    <property type="match status" value="1"/>
</dbReference>
<organism evidence="3 4">
    <name type="scientific">Alteribacillus persepolensis</name>
    <dbReference type="NCBI Taxonomy" id="568899"/>
    <lineage>
        <taxon>Bacteria</taxon>
        <taxon>Bacillati</taxon>
        <taxon>Bacillota</taxon>
        <taxon>Bacilli</taxon>
        <taxon>Bacillales</taxon>
        <taxon>Bacillaceae</taxon>
        <taxon>Alteribacillus</taxon>
    </lineage>
</organism>
<dbReference type="RefSeq" id="WP_091276650.1">
    <property type="nucleotide sequence ID" value="NZ_FNDK01000037.1"/>
</dbReference>
<dbReference type="Proteomes" id="UP000199163">
    <property type="component" value="Unassembled WGS sequence"/>
</dbReference>
<dbReference type="Gene3D" id="3.40.1080.10">
    <property type="entry name" value="Glutaconate Coenzyme A-transferase"/>
    <property type="match status" value="1"/>
</dbReference>
<name>A0A1G8JT75_9BACI</name>
<dbReference type="PANTHER" id="PTHR13707">
    <property type="entry name" value="KETOACID-COENZYME A TRANSFERASE"/>
    <property type="match status" value="1"/>
</dbReference>
<accession>A0A1G8JT75</accession>
<evidence type="ECO:0000256" key="1">
    <source>
        <dbReference type="ARBA" id="ARBA00005612"/>
    </source>
</evidence>
<dbReference type="SUPFAM" id="SSF100950">
    <property type="entry name" value="NagB/RpiA/CoA transferase-like"/>
    <property type="match status" value="1"/>
</dbReference>
<dbReference type="InterPro" id="IPR012792">
    <property type="entry name" value="3-oxoacid_CoA-transf_A"/>
</dbReference>
<dbReference type="InterPro" id="IPR037171">
    <property type="entry name" value="NagB/RpiA_transferase-like"/>
</dbReference>
<dbReference type="PANTHER" id="PTHR13707:SF60">
    <property type="entry name" value="ACETATE COA-TRANSFERASE SUBUNIT ALPHA"/>
    <property type="match status" value="1"/>
</dbReference>
<evidence type="ECO:0000313" key="3">
    <source>
        <dbReference type="EMBL" id="SDI34402.1"/>
    </source>
</evidence>